<evidence type="ECO:0000256" key="9">
    <source>
        <dbReference type="SAM" id="MobiDB-lite"/>
    </source>
</evidence>
<dbReference type="EMBL" id="CP143810">
    <property type="protein sequence ID" value="WVO21881.1"/>
    <property type="molecule type" value="Genomic_DNA"/>
</dbReference>
<dbReference type="InterPro" id="IPR040693">
    <property type="entry name" value="UGGT_TRXL_1"/>
</dbReference>
<keyword evidence="6 10" id="KW-0732">Signal</keyword>
<feature type="domain" description="UDP-glucose:glycoprotein glucosyltransferase thioredoxin-like" evidence="14">
    <location>
        <begin position="714"/>
        <end position="930"/>
    </location>
</feature>
<feature type="region of interest" description="Disordered" evidence="9">
    <location>
        <begin position="1538"/>
        <end position="1562"/>
    </location>
</feature>
<evidence type="ECO:0000256" key="8">
    <source>
        <dbReference type="ARBA" id="ARBA00023180"/>
    </source>
</evidence>
<comment type="subcellular location">
    <subcellularLocation>
        <location evidence="2">Endoplasmic reticulum lumen</location>
    </subcellularLocation>
</comment>
<feature type="chain" id="PRO_5047471659" description="UDP-glucose:glycoprotein glucosyltransferase" evidence="10">
    <location>
        <begin position="20"/>
        <end position="1562"/>
    </location>
</feature>
<comment type="cofactor">
    <cofactor evidence="1">
        <name>Ca(2+)</name>
        <dbReference type="ChEBI" id="CHEBI:29108"/>
    </cofactor>
</comment>
<dbReference type="Proteomes" id="UP001432216">
    <property type="component" value="Chromosome 5"/>
</dbReference>
<feature type="signal peptide" evidence="10">
    <location>
        <begin position="1"/>
        <end position="19"/>
    </location>
</feature>
<evidence type="ECO:0000259" key="15">
    <source>
        <dbReference type="Pfam" id="PF18404"/>
    </source>
</evidence>
<sequence length="1562" mass="174348">MRANTVALALAALAIAASASPPVRVNLETGWAAPPLVLEILETVYDEYPSSYFPLLHLLSSLPINSTDESILSSTLDLIQAYSLLPSPSSLSTFHLALSLHSTAPRIEAEYNWYNSAVKGQESKLGVEGCEGWVEWRGKGFCDVDGLRRDMELSIEEGTHKIDQKPHSLPFDHTSPSVSSASSSPRAVFYYVPFAFTSNELLGYLDRHASQYPEFTYTIRYQPPLSHEDRKPLSLSGWGAEMALKKMDYLVVDDRATGNTRFQYEGDEMTRDESSIFAHVFGDDPGGDQATPLTPTEIRDIGLKAATLIMSSDDPISALTHLSQDFPKYSAALARQIVVPEDIQSKGRTIAVRGKAKEAIYINGKPFDRDLNAYALLEALRDERQLTVSLTSLGLTPKQSIDLLADPVVGQGQVEDDMGEGLVDASDRIEGGDVIVYWNDIEKDKRYQNWPIHPQGYMRPVYPGQFHTVRRNTFNLIFALDLSRISSLELIVHSISNMIQRGLPIRFGIVPVFEPGQQDDISLQMAKVFWYSVKTFGRRSTRDFLGAIIDATPRQPNNPAPLITYELLRKGYEALSATSEKASFTFDDVLASEDWDHQIEKTGNYLKRLLITKKDAENGGMFMNGRFTPNAPTWPNIVTQEMQSQLSFIQEQVMLDAIPEDISTMFYDLPATSKRRSSLVIPVGDNKLKAFNLVDLFENDGIEGKLSGEFVYPDGERGTPVTMWIIGDLDSSEGLETLKNGLQHLQTSQCASRLGFIHVPPAPNQSSCPAGQYCFSTVLYQILSQNILPLAKPSDLLELISDVQHFIKTNLEKGCEIKQRYFEAKPLHGMTFGGWAAGDIAAASEFWKAGTQIAGKLGIRSGVHLLANGRLVGPITPVTFPLDDFDALEAYEHRKRVKPIIDVLKMMYDDITVFDRPTLANLISKVSSVVTAAYKPLDAEGIFAPTQSTRTRYYEKLDNGAMSFKLGDEDMSLLKVAVVVDPLSEQAQKWSPIIKTLSEMDHVFVSVYLEPEALMEEIKLKRFYRTSIPSRLTFDVDGAAIASGLTFNNLPSNPIYTLGLDTLPSWIVSPRTSPYDLDNLLLSSISSPVSVTFQLKQLLIEGHARESGNIPPRGLQLQLKTLSGNIAADTQVMANLGYFQFRATPGYYTLSIRPGRGEEVFNLESVGAEGWDSHSVEEVGDGVSLGSFAGKTIYPKFARKEGMEKADVLQESVATPEGLAKQVYSRMKSIIGLSTNVTPTKSEHADINIFTVASGLLYERFASIMILSVMKHTNSSVKFWFIENFLSPTFIAFIPKLAEEYSFQYEFVTYKWPHWLRAQSEKQRIIWAYKILFLDVLFPMSLDKVIFVDADQIVRTDMKELVDVDLHGRVYGYAPMGNSRKEMEGFRFWKSGYWKEVLRGRPYHISALYVVDLKKFRQLATGDRLRGQYHALSADPNSLANLDQDLPNSMQDQIPIWTLDQDWLWCQTWCSDESLATAKTIDLCQNPLTKEPKLVRARQIPEWDVYDQEIAAFAALVSAEGEESGALAVSVDDLASEGHVSGVEKKEEETERGNDGHIGDEL</sequence>
<evidence type="ECO:0000256" key="2">
    <source>
        <dbReference type="ARBA" id="ARBA00004319"/>
    </source>
</evidence>
<dbReference type="InterPro" id="IPR040692">
    <property type="entry name" value="UGGT_TRXL_3"/>
</dbReference>
<dbReference type="InterPro" id="IPR040694">
    <property type="entry name" value="UGGT_TRXL_2"/>
</dbReference>
<dbReference type="PANTHER" id="PTHR11226:SF0">
    <property type="entry name" value="UDP-GLUCOSE:GLYCOPROTEIN GLUCOSYLTRANSFERASE"/>
    <property type="match status" value="1"/>
</dbReference>
<dbReference type="PANTHER" id="PTHR11226">
    <property type="entry name" value="UDP-GLUCOSE GLYCOPROTEIN:GLUCOSYLTRANSFERASE"/>
    <property type="match status" value="1"/>
</dbReference>
<dbReference type="GeneID" id="89989974"/>
<dbReference type="InterPro" id="IPR009448">
    <property type="entry name" value="UDP-g_GGtrans"/>
</dbReference>
<dbReference type="CDD" id="cd06432">
    <property type="entry name" value="GT8_HUGT1_C_like"/>
    <property type="match status" value="1"/>
</dbReference>
<reference evidence="16 17" key="1">
    <citation type="submission" date="2024-01" db="EMBL/GenBank/DDBJ databases">
        <title>Comparative genomics of Cryptococcus and Kwoniella reveals pathogenesis evolution and contrasting modes of karyotype evolution via chromosome fusion or intercentromeric recombination.</title>
        <authorList>
            <person name="Coelho M.A."/>
            <person name="David-Palma M."/>
            <person name="Shea T."/>
            <person name="Bowers K."/>
            <person name="McGinley-Smith S."/>
            <person name="Mohammad A.W."/>
            <person name="Gnirke A."/>
            <person name="Yurkov A.M."/>
            <person name="Nowrousian M."/>
            <person name="Sun S."/>
            <person name="Cuomo C.A."/>
            <person name="Heitman J."/>
        </authorList>
    </citation>
    <scope>NUCLEOTIDE SEQUENCE [LARGE SCALE GENOMIC DNA]</scope>
    <source>
        <strain evidence="16 17">7685027</strain>
    </source>
</reference>
<evidence type="ECO:0000259" key="14">
    <source>
        <dbReference type="Pfam" id="PF18403"/>
    </source>
</evidence>
<dbReference type="SUPFAM" id="SSF53448">
    <property type="entry name" value="Nucleotide-diphospho-sugar transferases"/>
    <property type="match status" value="1"/>
</dbReference>
<organism evidence="16 17">
    <name type="scientific">Cryptococcus decagattii</name>
    <dbReference type="NCBI Taxonomy" id="1859122"/>
    <lineage>
        <taxon>Eukaryota</taxon>
        <taxon>Fungi</taxon>
        <taxon>Dikarya</taxon>
        <taxon>Basidiomycota</taxon>
        <taxon>Agaricomycotina</taxon>
        <taxon>Tremellomycetes</taxon>
        <taxon>Tremellales</taxon>
        <taxon>Cryptococcaceae</taxon>
        <taxon>Cryptococcus</taxon>
        <taxon>Cryptococcus gattii species complex</taxon>
    </lineage>
</organism>
<evidence type="ECO:0000256" key="5">
    <source>
        <dbReference type="ARBA" id="ARBA00022679"/>
    </source>
</evidence>
<feature type="domain" description="UGGT thioredoxin-like" evidence="13">
    <location>
        <begin position="423"/>
        <end position="680"/>
    </location>
</feature>
<dbReference type="InterPro" id="IPR040525">
    <property type="entry name" value="UGGT_TRXL_4"/>
</dbReference>
<feature type="compositionally biased region" description="Basic and acidic residues" evidence="9">
    <location>
        <begin position="1542"/>
        <end position="1562"/>
    </location>
</feature>
<dbReference type="Pfam" id="PF06427">
    <property type="entry name" value="UDP-g_GGTase"/>
    <property type="match status" value="1"/>
</dbReference>
<evidence type="ECO:0000259" key="13">
    <source>
        <dbReference type="Pfam" id="PF18402"/>
    </source>
</evidence>
<keyword evidence="5" id="KW-0808">Transferase</keyword>
<dbReference type="Pfam" id="PF18402">
    <property type="entry name" value="Thioredoxin_14"/>
    <property type="match status" value="1"/>
</dbReference>
<evidence type="ECO:0000256" key="7">
    <source>
        <dbReference type="ARBA" id="ARBA00022824"/>
    </source>
</evidence>
<evidence type="ECO:0000256" key="1">
    <source>
        <dbReference type="ARBA" id="ARBA00001913"/>
    </source>
</evidence>
<evidence type="ECO:0000259" key="11">
    <source>
        <dbReference type="Pfam" id="PF18400"/>
    </source>
</evidence>
<feature type="domain" description="Glucosyltransferase 24 catalytic" evidence="15">
    <location>
        <begin position="1247"/>
        <end position="1512"/>
    </location>
</feature>
<dbReference type="RefSeq" id="XP_064721120.1">
    <property type="nucleotide sequence ID" value="XM_064865048.1"/>
</dbReference>
<evidence type="ECO:0000256" key="3">
    <source>
        <dbReference type="ARBA" id="ARBA00004922"/>
    </source>
</evidence>
<dbReference type="Pfam" id="PF18404">
    <property type="entry name" value="Glyco_transf_24"/>
    <property type="match status" value="1"/>
</dbReference>
<keyword evidence="17" id="KW-1185">Reference proteome</keyword>
<keyword evidence="7" id="KW-0256">Endoplasmic reticulum</keyword>
<evidence type="ECO:0000313" key="17">
    <source>
        <dbReference type="Proteomes" id="UP001432216"/>
    </source>
</evidence>
<dbReference type="InterPro" id="IPR040497">
    <property type="entry name" value="Glyco_transf_24"/>
</dbReference>
<evidence type="ECO:0000259" key="12">
    <source>
        <dbReference type="Pfam" id="PF18401"/>
    </source>
</evidence>
<evidence type="ECO:0000256" key="6">
    <source>
        <dbReference type="ARBA" id="ARBA00022729"/>
    </source>
</evidence>
<evidence type="ECO:0000313" key="16">
    <source>
        <dbReference type="EMBL" id="WVO21881.1"/>
    </source>
</evidence>
<dbReference type="Pfam" id="PF18401">
    <property type="entry name" value="Thioredoxin_13"/>
    <property type="match status" value="1"/>
</dbReference>
<protein>
    <recommendedName>
        <fullName evidence="18">UDP-glucose:glycoprotein glucosyltransferase</fullName>
    </recommendedName>
</protein>
<gene>
    <name evidence="16" type="ORF">IAS62_003201</name>
</gene>
<dbReference type="Pfam" id="PF18403">
    <property type="entry name" value="Thioredoxin_15"/>
    <property type="match status" value="1"/>
</dbReference>
<dbReference type="Gene3D" id="3.90.550.10">
    <property type="entry name" value="Spore Coat Polysaccharide Biosynthesis Protein SpsA, Chain A"/>
    <property type="match status" value="1"/>
</dbReference>
<feature type="domain" description="UGGT thioredoxin-like" evidence="12">
    <location>
        <begin position="289"/>
        <end position="413"/>
    </location>
</feature>
<dbReference type="InterPro" id="IPR029044">
    <property type="entry name" value="Nucleotide-diphossugar_trans"/>
</dbReference>
<evidence type="ECO:0000256" key="10">
    <source>
        <dbReference type="SAM" id="SignalP"/>
    </source>
</evidence>
<keyword evidence="8" id="KW-0325">Glycoprotein</keyword>
<comment type="similarity">
    <text evidence="4">Belongs to the glycosyltransferase 8 family.</text>
</comment>
<accession>A0ABZ2ATM5</accession>
<proteinExistence type="inferred from homology"/>
<evidence type="ECO:0008006" key="18">
    <source>
        <dbReference type="Google" id="ProtNLM"/>
    </source>
</evidence>
<feature type="domain" description="UGGT thioredoxin-like" evidence="11">
    <location>
        <begin position="33"/>
        <end position="228"/>
    </location>
</feature>
<dbReference type="Pfam" id="PF18400">
    <property type="entry name" value="Thioredoxin_12"/>
    <property type="match status" value="1"/>
</dbReference>
<evidence type="ECO:0000256" key="4">
    <source>
        <dbReference type="ARBA" id="ARBA00006351"/>
    </source>
</evidence>
<comment type="pathway">
    <text evidence="3">Protein modification; protein glycosylation.</text>
</comment>
<name>A0ABZ2ATM5_9TREE</name>